<feature type="binding site" evidence="2">
    <location>
        <position position="364"/>
    </location>
    <ligand>
        <name>Mn(2+)</name>
        <dbReference type="ChEBI" id="CHEBI:29035"/>
        <label>2</label>
    </ligand>
</feature>
<dbReference type="GO" id="GO:0019877">
    <property type="term" value="P:diaminopimelate biosynthetic process"/>
    <property type="evidence" value="ECO:0007669"/>
    <property type="project" value="UniProtKB-ARBA"/>
</dbReference>
<keyword evidence="1" id="KW-0378">Hydrolase</keyword>
<evidence type="ECO:0000256" key="2">
    <source>
        <dbReference type="PIRSR" id="PIRSR005962-1"/>
    </source>
</evidence>
<keyword evidence="2" id="KW-0479">Metal-binding</keyword>
<dbReference type="Gene3D" id="3.40.630.10">
    <property type="entry name" value="Zn peptidases"/>
    <property type="match status" value="1"/>
</dbReference>
<organism evidence="4 5">
    <name type="scientific">Candidatus Onthenecus intestinigallinarum</name>
    <dbReference type="NCBI Taxonomy" id="2840875"/>
    <lineage>
        <taxon>Bacteria</taxon>
        <taxon>Bacillati</taxon>
        <taxon>Bacillota</taxon>
        <taxon>Clostridia</taxon>
        <taxon>Eubacteriales</taxon>
        <taxon>Candidatus Onthenecus</taxon>
    </lineage>
</organism>
<dbReference type="PIRSF" id="PIRSF005962">
    <property type="entry name" value="Pept_M20D_amidohydro"/>
    <property type="match status" value="1"/>
</dbReference>
<name>A0A9D1CRK0_9FIRM</name>
<feature type="binding site" evidence="2">
    <location>
        <position position="107"/>
    </location>
    <ligand>
        <name>Mn(2+)</name>
        <dbReference type="ChEBI" id="CHEBI:29035"/>
        <label>2</label>
    </ligand>
</feature>
<keyword evidence="2" id="KW-0464">Manganese</keyword>
<dbReference type="InterPro" id="IPR036264">
    <property type="entry name" value="Bact_exopeptidase_dim_dom"/>
</dbReference>
<dbReference type="AlphaFoldDB" id="A0A9D1CRK0"/>
<dbReference type="PANTHER" id="PTHR11014:SF63">
    <property type="entry name" value="METALLOPEPTIDASE, PUTATIVE (AFU_ORTHOLOGUE AFUA_6G09600)-RELATED"/>
    <property type="match status" value="1"/>
</dbReference>
<dbReference type="Proteomes" id="UP000886887">
    <property type="component" value="Unassembled WGS sequence"/>
</dbReference>
<dbReference type="SUPFAM" id="SSF53187">
    <property type="entry name" value="Zn-dependent exopeptidases"/>
    <property type="match status" value="1"/>
</dbReference>
<reference evidence="4" key="1">
    <citation type="submission" date="2020-10" db="EMBL/GenBank/DDBJ databases">
        <authorList>
            <person name="Gilroy R."/>
        </authorList>
    </citation>
    <scope>NUCLEOTIDE SEQUENCE</scope>
    <source>
        <strain evidence="4">ChiSxjej2B14-6234</strain>
    </source>
</reference>
<feature type="binding site" evidence="2">
    <location>
        <position position="165"/>
    </location>
    <ligand>
        <name>Mn(2+)</name>
        <dbReference type="ChEBI" id="CHEBI:29035"/>
        <label>2</label>
    </ligand>
</feature>
<dbReference type="InterPro" id="IPR002933">
    <property type="entry name" value="Peptidase_M20"/>
</dbReference>
<dbReference type="FunFam" id="3.30.70.360:FF:000001">
    <property type="entry name" value="N-acetyldiaminopimelate deacetylase"/>
    <property type="match status" value="1"/>
</dbReference>
<gene>
    <name evidence="4" type="ORF">IAB73_08570</name>
</gene>
<feature type="binding site" evidence="2">
    <location>
        <position position="141"/>
    </location>
    <ligand>
        <name>Mn(2+)</name>
        <dbReference type="ChEBI" id="CHEBI:29035"/>
        <label>2</label>
    </ligand>
</feature>
<feature type="domain" description="Peptidase M20 dimerisation" evidence="3">
    <location>
        <begin position="189"/>
        <end position="282"/>
    </location>
</feature>
<dbReference type="Gene3D" id="3.30.70.360">
    <property type="match status" value="1"/>
</dbReference>
<dbReference type="InterPro" id="IPR017439">
    <property type="entry name" value="Amidohydrolase"/>
</dbReference>
<evidence type="ECO:0000313" key="4">
    <source>
        <dbReference type="EMBL" id="HIQ72243.1"/>
    </source>
</evidence>
<dbReference type="CDD" id="cd03886">
    <property type="entry name" value="M20_Acy1"/>
    <property type="match status" value="1"/>
</dbReference>
<evidence type="ECO:0000259" key="3">
    <source>
        <dbReference type="Pfam" id="PF07687"/>
    </source>
</evidence>
<evidence type="ECO:0000313" key="5">
    <source>
        <dbReference type="Proteomes" id="UP000886887"/>
    </source>
</evidence>
<feature type="binding site" evidence="2">
    <location>
        <position position="105"/>
    </location>
    <ligand>
        <name>Mn(2+)</name>
        <dbReference type="ChEBI" id="CHEBI:29035"/>
        <label>2</label>
    </ligand>
</feature>
<dbReference type="NCBIfam" id="TIGR01891">
    <property type="entry name" value="amidohydrolases"/>
    <property type="match status" value="1"/>
</dbReference>
<sequence length="394" mass="42162">MNAMTIDWMNEAQTRFDVMRALFEDLHRHPEPSHREVRTNARVRDLLSRAGVQLLCPKDNITVAVIHGARPGRTVGLRFDTDALEMQELTDLPYRSEADGLMHGCGHDAHTAVGVHAALLLHERRAELSGTYKVIFQPAEEGEHGADEVIRTGLVDDAQAFFGLHVWSLYPTGTLHASPGGVCASPDMFTLTIHGRGGHGATPHLCADAVAAGAAVVQSLQHVVSRLVPPTQGAVLTVGSFHAGTRCNIIAGEAVLEGTLRAFDDGVRRTLIDALRRISSDVAAAHGCTAEVALNEVAGVVYNDPHLCALANAAAARLVPPERILPQEPSMLGDDFAQYRAIAPCCYVQVGMRAPEKGCCHPHHNGLFRVDPDVLPLCCAWMCACAADAGAVSD</sequence>
<comment type="caution">
    <text evidence="4">The sequence shown here is derived from an EMBL/GenBank/DDBJ whole genome shotgun (WGS) entry which is preliminary data.</text>
</comment>
<dbReference type="Pfam" id="PF07687">
    <property type="entry name" value="M20_dimer"/>
    <property type="match status" value="1"/>
</dbReference>
<protein>
    <submittedName>
        <fullName evidence="4">Amidohydrolase</fullName>
    </submittedName>
</protein>
<dbReference type="Pfam" id="PF01546">
    <property type="entry name" value="Peptidase_M20"/>
    <property type="match status" value="1"/>
</dbReference>
<proteinExistence type="predicted"/>
<dbReference type="GO" id="GO:0050118">
    <property type="term" value="F:N-acetyldiaminopimelate deacetylase activity"/>
    <property type="evidence" value="ECO:0007669"/>
    <property type="project" value="UniProtKB-ARBA"/>
</dbReference>
<dbReference type="SUPFAM" id="SSF55031">
    <property type="entry name" value="Bacterial exopeptidase dimerisation domain"/>
    <property type="match status" value="1"/>
</dbReference>
<reference evidence="4" key="2">
    <citation type="journal article" date="2021" name="PeerJ">
        <title>Extensive microbial diversity within the chicken gut microbiome revealed by metagenomics and culture.</title>
        <authorList>
            <person name="Gilroy R."/>
            <person name="Ravi A."/>
            <person name="Getino M."/>
            <person name="Pursley I."/>
            <person name="Horton D.L."/>
            <person name="Alikhan N.F."/>
            <person name="Baker D."/>
            <person name="Gharbi K."/>
            <person name="Hall N."/>
            <person name="Watson M."/>
            <person name="Adriaenssens E.M."/>
            <person name="Foster-Nyarko E."/>
            <person name="Jarju S."/>
            <person name="Secka A."/>
            <person name="Antonio M."/>
            <person name="Oren A."/>
            <person name="Chaudhuri R.R."/>
            <person name="La Ragione R."/>
            <person name="Hildebrand F."/>
            <person name="Pallen M.J."/>
        </authorList>
    </citation>
    <scope>NUCLEOTIDE SEQUENCE</scope>
    <source>
        <strain evidence="4">ChiSxjej2B14-6234</strain>
    </source>
</reference>
<dbReference type="PANTHER" id="PTHR11014">
    <property type="entry name" value="PEPTIDASE M20 FAMILY MEMBER"/>
    <property type="match status" value="1"/>
</dbReference>
<accession>A0A9D1CRK0</accession>
<dbReference type="InterPro" id="IPR011650">
    <property type="entry name" value="Peptidase_M20_dimer"/>
</dbReference>
<comment type="cofactor">
    <cofactor evidence="2">
        <name>Mn(2+)</name>
        <dbReference type="ChEBI" id="CHEBI:29035"/>
    </cofactor>
    <text evidence="2">The Mn(2+) ion enhances activity.</text>
</comment>
<dbReference type="EMBL" id="DVFJ01000030">
    <property type="protein sequence ID" value="HIQ72243.1"/>
    <property type="molecule type" value="Genomic_DNA"/>
</dbReference>
<dbReference type="GO" id="GO:0046872">
    <property type="term" value="F:metal ion binding"/>
    <property type="evidence" value="ECO:0007669"/>
    <property type="project" value="UniProtKB-KW"/>
</dbReference>
<evidence type="ECO:0000256" key="1">
    <source>
        <dbReference type="ARBA" id="ARBA00022801"/>
    </source>
</evidence>